<proteinExistence type="predicted"/>
<name>A0A2T5I4Q4_9PROT</name>
<dbReference type="Proteomes" id="UP000244128">
    <property type="component" value="Unassembled WGS sequence"/>
</dbReference>
<evidence type="ECO:0000313" key="2">
    <source>
        <dbReference type="Proteomes" id="UP000244128"/>
    </source>
</evidence>
<evidence type="ECO:0000313" key="1">
    <source>
        <dbReference type="EMBL" id="PTQ78811.1"/>
    </source>
</evidence>
<sequence length="198" mass="22925">MTNIVFPEIKKAINEIKHLVFSDTILLTLQYDETDDELTIRMKHMVMLAISATVAAQMFAKGLPVRGVLHKGEFFIKNNCFAGKPIVDAYQLCEELNLSGVICSHKFSEYLEELSTKDKVPEHKIVFRYLTPMRNDREEKFYNINWLINTKNLDDIESIVLEAFWSHNKDCSIAVDKKIQNTEKLIRKMLLINSQLGK</sequence>
<protein>
    <submittedName>
        <fullName evidence="1">Uncharacterized protein</fullName>
    </submittedName>
</protein>
<dbReference type="RefSeq" id="WP_107801744.1">
    <property type="nucleotide sequence ID" value="NZ_QAOI01000001.1"/>
</dbReference>
<reference evidence="1 2" key="1">
    <citation type="submission" date="2018-04" db="EMBL/GenBank/DDBJ databases">
        <title>Active sludge and wastewater microbial communities from Klosterneuburg, Austria.</title>
        <authorList>
            <person name="Wagner M."/>
        </authorList>
    </citation>
    <scope>NUCLEOTIDE SEQUENCE [LARGE SCALE GENOMIC DNA]</scope>
    <source>
        <strain evidence="1 2">Nm49</strain>
    </source>
</reference>
<gene>
    <name evidence="1" type="ORF">C8R26_101127</name>
</gene>
<dbReference type="EMBL" id="QAOI01000001">
    <property type="protein sequence ID" value="PTQ78811.1"/>
    <property type="molecule type" value="Genomic_DNA"/>
</dbReference>
<dbReference type="AlphaFoldDB" id="A0A2T5I4Q4"/>
<organism evidence="1 2">
    <name type="scientific">Nitrosomonas oligotropha</name>
    <dbReference type="NCBI Taxonomy" id="42354"/>
    <lineage>
        <taxon>Bacteria</taxon>
        <taxon>Pseudomonadati</taxon>
        <taxon>Pseudomonadota</taxon>
        <taxon>Betaproteobacteria</taxon>
        <taxon>Nitrosomonadales</taxon>
        <taxon>Nitrosomonadaceae</taxon>
        <taxon>Nitrosomonas</taxon>
    </lineage>
</organism>
<comment type="caution">
    <text evidence="1">The sequence shown here is derived from an EMBL/GenBank/DDBJ whole genome shotgun (WGS) entry which is preliminary data.</text>
</comment>
<accession>A0A2T5I4Q4</accession>